<feature type="region of interest" description="Disordered" evidence="1">
    <location>
        <begin position="92"/>
        <end position="112"/>
    </location>
</feature>
<evidence type="ECO:0000256" key="1">
    <source>
        <dbReference type="SAM" id="MobiDB-lite"/>
    </source>
</evidence>
<proteinExistence type="predicted"/>
<protein>
    <submittedName>
        <fullName evidence="2">Uncharacterized protein</fullName>
    </submittedName>
</protein>
<name>A0A7W2TY25_9GAMM</name>
<sequence>MSQTIKIKRRAYSMVYDDILLDERLSWRTRVVLSWMLGRSPDFEIRIWYIRKLFSLSNQQWNSARKEMKEAGYFHQERTQTDAGKIAWAHFVTDTPEPPSPGNHTPENHTMV</sequence>
<reference evidence="2 3" key="1">
    <citation type="submission" date="2020-07" db="EMBL/GenBank/DDBJ databases">
        <title>Halieaceae bacterium, F7430, whole genome shotgun sequencing project.</title>
        <authorList>
            <person name="Jiang S."/>
            <person name="Liu Z.W."/>
            <person name="Du Z.J."/>
        </authorList>
    </citation>
    <scope>NUCLEOTIDE SEQUENCE [LARGE SCALE GENOMIC DNA]</scope>
    <source>
        <strain evidence="2 3">F7430</strain>
    </source>
</reference>
<evidence type="ECO:0000313" key="2">
    <source>
        <dbReference type="EMBL" id="MBA6414041.1"/>
    </source>
</evidence>
<keyword evidence="3" id="KW-1185">Reference proteome</keyword>
<comment type="caution">
    <text evidence="2">The sequence shown here is derived from an EMBL/GenBank/DDBJ whole genome shotgun (WGS) entry which is preliminary data.</text>
</comment>
<dbReference type="EMBL" id="JACFXU010000017">
    <property type="protein sequence ID" value="MBA6414041.1"/>
    <property type="molecule type" value="Genomic_DNA"/>
</dbReference>
<accession>A0A7W2TY25</accession>
<dbReference type="Proteomes" id="UP000539350">
    <property type="component" value="Unassembled WGS sequence"/>
</dbReference>
<dbReference type="RefSeq" id="WP_182174519.1">
    <property type="nucleotide sequence ID" value="NZ_JACFXU010000017.1"/>
</dbReference>
<organism evidence="2 3">
    <name type="scientific">Sediminihaliea albiluteola</name>
    <dbReference type="NCBI Taxonomy" id="2758564"/>
    <lineage>
        <taxon>Bacteria</taxon>
        <taxon>Pseudomonadati</taxon>
        <taxon>Pseudomonadota</taxon>
        <taxon>Gammaproteobacteria</taxon>
        <taxon>Cellvibrionales</taxon>
        <taxon>Halieaceae</taxon>
        <taxon>Sediminihaliea</taxon>
    </lineage>
</organism>
<dbReference type="AlphaFoldDB" id="A0A7W2TY25"/>
<gene>
    <name evidence="2" type="ORF">H2508_13055</name>
</gene>
<evidence type="ECO:0000313" key="3">
    <source>
        <dbReference type="Proteomes" id="UP000539350"/>
    </source>
</evidence>